<protein>
    <submittedName>
        <fullName evidence="1">Uncharacterized protein</fullName>
    </submittedName>
</protein>
<organism evidence="1 2">
    <name type="scientific">Saonia flava</name>
    <dbReference type="NCBI Taxonomy" id="523696"/>
    <lineage>
        <taxon>Bacteria</taxon>
        <taxon>Pseudomonadati</taxon>
        <taxon>Bacteroidota</taxon>
        <taxon>Flavobacteriia</taxon>
        <taxon>Flavobacteriales</taxon>
        <taxon>Flavobacteriaceae</taxon>
        <taxon>Saonia</taxon>
    </lineage>
</organism>
<dbReference type="EMBL" id="JAATJJ010000002">
    <property type="protein sequence ID" value="NJB72817.1"/>
    <property type="molecule type" value="Genomic_DNA"/>
</dbReference>
<dbReference type="InterPro" id="IPR053825">
    <property type="entry name" value="DUF7009"/>
</dbReference>
<dbReference type="RefSeq" id="WP_167966297.1">
    <property type="nucleotide sequence ID" value="NZ_JAATJJ010000002.1"/>
</dbReference>
<evidence type="ECO:0000313" key="2">
    <source>
        <dbReference type="Proteomes" id="UP000590442"/>
    </source>
</evidence>
<dbReference type="Pfam" id="PF22668">
    <property type="entry name" value="DUF7009"/>
    <property type="match status" value="1"/>
</dbReference>
<sequence length="121" mass="13985">MKIRIKGNYVRFRLTKTEVEAFCENGYFEETTQFREKKLIYAIKAKDGLNGLDVEFINDAIILLVPSKERNTWATSDLVGYENTVSLGKGKDIKLLLEKDFVCLDEVEEDQSDNYPNPRVK</sequence>
<reference evidence="1 2" key="1">
    <citation type="submission" date="2020-03" db="EMBL/GenBank/DDBJ databases">
        <title>Genomic Encyclopedia of Type Strains, Phase IV (KMG-IV): sequencing the most valuable type-strain genomes for metagenomic binning, comparative biology and taxonomic classification.</title>
        <authorList>
            <person name="Goeker M."/>
        </authorList>
    </citation>
    <scope>NUCLEOTIDE SEQUENCE [LARGE SCALE GENOMIC DNA]</scope>
    <source>
        <strain evidence="1 2">DSM 29762</strain>
    </source>
</reference>
<comment type="caution">
    <text evidence="1">The sequence shown here is derived from an EMBL/GenBank/DDBJ whole genome shotgun (WGS) entry which is preliminary data.</text>
</comment>
<dbReference type="AlphaFoldDB" id="A0A846R045"/>
<accession>A0A846R045</accession>
<dbReference type="Proteomes" id="UP000590442">
    <property type="component" value="Unassembled WGS sequence"/>
</dbReference>
<name>A0A846R045_9FLAO</name>
<gene>
    <name evidence="1" type="ORF">GGR42_003308</name>
</gene>
<proteinExistence type="predicted"/>
<keyword evidence="2" id="KW-1185">Reference proteome</keyword>
<evidence type="ECO:0000313" key="1">
    <source>
        <dbReference type="EMBL" id="NJB72817.1"/>
    </source>
</evidence>